<gene>
    <name evidence="1" type="ORF">METZ01_LOCUS364534</name>
</gene>
<sequence length="296" mass="33685">ANLNEKSKIEETKFNVAFGLGQPIGGHPSRYFIGISYSSARIDEEESIAEYTYQCKTYSYYNSWSGEQIQYCIEYELVVSSVDSNTVNKKKTAFGLGVSYNIWQLLYASYGIQQTSITDGEASISETNYRFLGNKWLDRYYGFSIKSTKPGVPKFRLEWSYILSPSATNAATNAADSSSYYDTTEVTDLKDRSETQIRNMEFSPTMLNNWVFFLHLKVKKTYEDYLTGDGVYENKTDEQVSSGVLWGYSGQKGLSIGLRYIDSKTFINTTNVPSYLQKELQVSTGKGYRLSVDFEF</sequence>
<name>A0A382SNY5_9ZZZZ</name>
<organism evidence="1">
    <name type="scientific">marine metagenome</name>
    <dbReference type="NCBI Taxonomy" id="408172"/>
    <lineage>
        <taxon>unclassified sequences</taxon>
        <taxon>metagenomes</taxon>
        <taxon>ecological metagenomes</taxon>
    </lineage>
</organism>
<reference evidence="1" key="1">
    <citation type="submission" date="2018-05" db="EMBL/GenBank/DDBJ databases">
        <authorList>
            <person name="Lanie J.A."/>
            <person name="Ng W.-L."/>
            <person name="Kazmierczak K.M."/>
            <person name="Andrzejewski T.M."/>
            <person name="Davidsen T.M."/>
            <person name="Wayne K.J."/>
            <person name="Tettelin H."/>
            <person name="Glass J.I."/>
            <person name="Rusch D."/>
            <person name="Podicherti R."/>
            <person name="Tsui H.-C.T."/>
            <person name="Winkler M.E."/>
        </authorList>
    </citation>
    <scope>NUCLEOTIDE SEQUENCE</scope>
</reference>
<dbReference type="AlphaFoldDB" id="A0A382SNY5"/>
<proteinExistence type="predicted"/>
<protein>
    <submittedName>
        <fullName evidence="1">Uncharacterized protein</fullName>
    </submittedName>
</protein>
<dbReference type="EMBL" id="UINC01130550">
    <property type="protein sequence ID" value="SVD11680.1"/>
    <property type="molecule type" value="Genomic_DNA"/>
</dbReference>
<accession>A0A382SNY5</accession>
<feature type="non-terminal residue" evidence="1">
    <location>
        <position position="1"/>
    </location>
</feature>
<evidence type="ECO:0000313" key="1">
    <source>
        <dbReference type="EMBL" id="SVD11680.1"/>
    </source>
</evidence>